<sequence length="388" mass="45053">MNLKSDFIQQLKTSYPALQQKQLEDIVSENLISLFAVELPSSVLKQAQDVVAALFSLRQNQSYLDHYKNLIEEKGLKDPGNKSIMMSYDFHLDENQNLKLIEVNTNAAFQVLGYEMYRMKGHPLPVADFSPLEMGANIREELSLQGKSPSQNLKIAIIDEAPSEQRLYVEFLVYNELYKSFGWDSRIMDYRELFQDFHPEFIYNRYTDFFLTAPTSQTLREKFLHREVCLSPNPFEYLLLADKQRMIDWMQPNFLENVGVEPEQAALIRQTVPFSYDLKSELSEQIWAERKKLFFKPKNAFGSKLSYKGSSISNKAFQDILGQDMIAQEFVPAPEMTFETPEGPQKFKFDLRCYAYQGRLQLVLARIYQGQVTNLRTPYGGFATVLFK</sequence>
<gene>
    <name evidence="1" type="ORF">AZI85_00860</name>
</gene>
<evidence type="ECO:0000313" key="1">
    <source>
        <dbReference type="EMBL" id="KYG70527.1"/>
    </source>
</evidence>
<dbReference type="AlphaFoldDB" id="A0A150WVG0"/>
<comment type="caution">
    <text evidence="1">The sequence shown here is derived from an EMBL/GenBank/DDBJ whole genome shotgun (WGS) entry which is preliminary data.</text>
</comment>
<reference evidence="1 2" key="1">
    <citation type="submission" date="2016-03" db="EMBL/GenBank/DDBJ databases">
        <authorList>
            <person name="Ploux O."/>
        </authorList>
    </citation>
    <scope>NUCLEOTIDE SEQUENCE [LARGE SCALE GENOMIC DNA]</scope>
    <source>
        <strain evidence="1 2">BER2</strain>
    </source>
</reference>
<organism evidence="1 2">
    <name type="scientific">Bdellovibrio bacteriovorus</name>
    <dbReference type="NCBI Taxonomy" id="959"/>
    <lineage>
        <taxon>Bacteria</taxon>
        <taxon>Pseudomonadati</taxon>
        <taxon>Bdellovibrionota</taxon>
        <taxon>Bdellovibrionia</taxon>
        <taxon>Bdellovibrionales</taxon>
        <taxon>Pseudobdellovibrionaceae</taxon>
        <taxon>Bdellovibrio</taxon>
    </lineage>
</organism>
<dbReference type="Proteomes" id="UP000075391">
    <property type="component" value="Unassembled WGS sequence"/>
</dbReference>
<dbReference type="OrthoDB" id="5289831at2"/>
<accession>A0A150WVG0</accession>
<evidence type="ECO:0008006" key="3">
    <source>
        <dbReference type="Google" id="ProtNLM"/>
    </source>
</evidence>
<dbReference type="RefSeq" id="WP_063242305.1">
    <property type="nucleotide sequence ID" value="NZ_LUKF01000001.1"/>
</dbReference>
<dbReference type="EMBL" id="LUKF01000001">
    <property type="protein sequence ID" value="KYG70527.1"/>
    <property type="molecule type" value="Genomic_DNA"/>
</dbReference>
<evidence type="ECO:0000313" key="2">
    <source>
        <dbReference type="Proteomes" id="UP000075391"/>
    </source>
</evidence>
<protein>
    <recommendedName>
        <fullName evidence="3">Glutathionylspermidine synthase pre-ATP-grasp-like domain-containing protein</fullName>
    </recommendedName>
</protein>
<name>A0A150WVG0_BDEBC</name>
<proteinExistence type="predicted"/>